<dbReference type="RefSeq" id="WP_203755538.1">
    <property type="nucleotide sequence ID" value="NZ_BONF01000048.1"/>
</dbReference>
<dbReference type="Proteomes" id="UP000601223">
    <property type="component" value="Unassembled WGS sequence"/>
</dbReference>
<evidence type="ECO:0000313" key="1">
    <source>
        <dbReference type="EMBL" id="GIF85515.1"/>
    </source>
</evidence>
<name>A0A8J3JUS4_9ACTN</name>
<dbReference type="AlphaFoldDB" id="A0A8J3JUS4"/>
<keyword evidence="2" id="KW-1185">Reference proteome</keyword>
<evidence type="ECO:0000313" key="2">
    <source>
        <dbReference type="Proteomes" id="UP000601223"/>
    </source>
</evidence>
<accession>A0A8J3JUS4</accession>
<comment type="caution">
    <text evidence="1">The sequence shown here is derived from an EMBL/GenBank/DDBJ whole genome shotgun (WGS) entry which is preliminary data.</text>
</comment>
<dbReference type="EMBL" id="BONF01000048">
    <property type="protein sequence ID" value="GIF85515.1"/>
    <property type="molecule type" value="Genomic_DNA"/>
</dbReference>
<proteinExistence type="predicted"/>
<sequence>MARETYLETRRRLGLPEIPPELMAEFRAQLELEEQRRGDPEWIAEQEANYEAVMAQLQRKAR</sequence>
<protein>
    <submittedName>
        <fullName evidence="1">Uncharacterized protein</fullName>
    </submittedName>
</protein>
<reference evidence="1 2" key="1">
    <citation type="submission" date="2021-01" db="EMBL/GenBank/DDBJ databases">
        <title>Whole genome shotgun sequence of Catellatospora bangladeshensis NBRC 107357.</title>
        <authorList>
            <person name="Komaki H."/>
            <person name="Tamura T."/>
        </authorList>
    </citation>
    <scope>NUCLEOTIDE SEQUENCE [LARGE SCALE GENOMIC DNA]</scope>
    <source>
        <strain evidence="1 2">NBRC 107357</strain>
    </source>
</reference>
<organism evidence="1 2">
    <name type="scientific">Catellatospora bangladeshensis</name>
    <dbReference type="NCBI Taxonomy" id="310355"/>
    <lineage>
        <taxon>Bacteria</taxon>
        <taxon>Bacillati</taxon>
        <taxon>Actinomycetota</taxon>
        <taxon>Actinomycetes</taxon>
        <taxon>Micromonosporales</taxon>
        <taxon>Micromonosporaceae</taxon>
        <taxon>Catellatospora</taxon>
    </lineage>
</organism>
<gene>
    <name evidence="1" type="ORF">Cba03nite_68640</name>
</gene>